<evidence type="ECO:0000313" key="1">
    <source>
        <dbReference type="EMBL" id="KAK2560129.1"/>
    </source>
</evidence>
<protein>
    <submittedName>
        <fullName evidence="1">Uncharacterized protein</fullName>
    </submittedName>
</protein>
<sequence length="80" mass="8954">MVCECPSEKQTLAVLRSAFCRFQVKLINEVSRGTSGALVCQGHHEDIKFSGAAQAMRLRREDWGFVVATHWFMNAGVKIV</sequence>
<accession>A0AAD9QF32</accession>
<organism evidence="1 2">
    <name type="scientific">Acropora cervicornis</name>
    <name type="common">Staghorn coral</name>
    <dbReference type="NCBI Taxonomy" id="6130"/>
    <lineage>
        <taxon>Eukaryota</taxon>
        <taxon>Metazoa</taxon>
        <taxon>Cnidaria</taxon>
        <taxon>Anthozoa</taxon>
        <taxon>Hexacorallia</taxon>
        <taxon>Scleractinia</taxon>
        <taxon>Astrocoeniina</taxon>
        <taxon>Acroporidae</taxon>
        <taxon>Acropora</taxon>
    </lineage>
</organism>
<proteinExistence type="predicted"/>
<gene>
    <name evidence="1" type="ORF">P5673_017094</name>
</gene>
<evidence type="ECO:0000313" key="2">
    <source>
        <dbReference type="Proteomes" id="UP001249851"/>
    </source>
</evidence>
<dbReference type="Proteomes" id="UP001249851">
    <property type="component" value="Unassembled WGS sequence"/>
</dbReference>
<keyword evidence="2" id="KW-1185">Reference proteome</keyword>
<reference evidence="1" key="2">
    <citation type="journal article" date="2023" name="Science">
        <title>Genomic signatures of disease resistance in endangered staghorn corals.</title>
        <authorList>
            <person name="Vollmer S.V."/>
            <person name="Selwyn J.D."/>
            <person name="Despard B.A."/>
            <person name="Roesel C.L."/>
        </authorList>
    </citation>
    <scope>NUCLEOTIDE SEQUENCE</scope>
    <source>
        <strain evidence="1">K2</strain>
    </source>
</reference>
<dbReference type="AlphaFoldDB" id="A0AAD9QF32"/>
<comment type="caution">
    <text evidence="1">The sequence shown here is derived from an EMBL/GenBank/DDBJ whole genome shotgun (WGS) entry which is preliminary data.</text>
</comment>
<name>A0AAD9QF32_ACRCE</name>
<reference evidence="1" key="1">
    <citation type="journal article" date="2023" name="G3 (Bethesda)">
        <title>Whole genome assembly and annotation of the endangered Caribbean coral Acropora cervicornis.</title>
        <authorList>
            <person name="Selwyn J.D."/>
            <person name="Vollmer S.V."/>
        </authorList>
    </citation>
    <scope>NUCLEOTIDE SEQUENCE</scope>
    <source>
        <strain evidence="1">K2</strain>
    </source>
</reference>
<dbReference type="EMBL" id="JARQWQ010000037">
    <property type="protein sequence ID" value="KAK2560129.1"/>
    <property type="molecule type" value="Genomic_DNA"/>
</dbReference>